<dbReference type="Gene3D" id="3.40.630.30">
    <property type="match status" value="1"/>
</dbReference>
<organism evidence="2">
    <name type="scientific">candidate division WOR-3 bacterium</name>
    <dbReference type="NCBI Taxonomy" id="2052148"/>
    <lineage>
        <taxon>Bacteria</taxon>
        <taxon>Bacteria division WOR-3</taxon>
    </lineage>
</organism>
<feature type="domain" description="BioF2-like acetyltransferase" evidence="1">
    <location>
        <begin position="155"/>
        <end position="275"/>
    </location>
</feature>
<reference evidence="2" key="1">
    <citation type="journal article" date="2020" name="mSystems">
        <title>Genome- and Community-Level Interaction Insights into Carbon Utilization and Element Cycling Functions of Hydrothermarchaeota in Hydrothermal Sediment.</title>
        <authorList>
            <person name="Zhou Z."/>
            <person name="Liu Y."/>
            <person name="Xu W."/>
            <person name="Pan J."/>
            <person name="Luo Z.H."/>
            <person name="Li M."/>
        </authorList>
    </citation>
    <scope>NUCLEOTIDE SEQUENCE [LARGE SCALE GENOMIC DNA]</scope>
    <source>
        <strain evidence="2">SpSt-34</strain>
    </source>
</reference>
<gene>
    <name evidence="2" type="ORF">ENQ77_00640</name>
</gene>
<dbReference type="PANTHER" id="PTHR36174">
    <property type="entry name" value="LIPID II:GLYCINE GLYCYLTRANSFERASE"/>
    <property type="match status" value="1"/>
</dbReference>
<accession>A0A7C2K3K0</accession>
<keyword evidence="2" id="KW-0808">Transferase</keyword>
<dbReference type="PANTHER" id="PTHR36174:SF1">
    <property type="entry name" value="LIPID II:GLYCINE GLYCYLTRANSFERASE"/>
    <property type="match status" value="1"/>
</dbReference>
<dbReference type="AlphaFoldDB" id="A0A7C2K3K0"/>
<evidence type="ECO:0000313" key="2">
    <source>
        <dbReference type="EMBL" id="HEN27185.1"/>
    </source>
</evidence>
<dbReference type="InterPro" id="IPR038740">
    <property type="entry name" value="BioF2-like_GNAT_dom"/>
</dbReference>
<sequence>MGLEEKEKYRKFCESEPVPIFSQPWWLDVVCGPDNWDVLLFEKGGTLWASMPYYVKKKLGFTTVGMPLLTQTMGPYIKYPAGQKYEAKLTWEQEVMEYFIDKLPSFSIFSVNFHKSITNWLPFYWSGFHQTTRYSYVIPKGMSFDEVLKNCSNDTRRRLLRLKELGIKAHEEYDAKELYKLASMTFGRKEMEVPYSYDLLNNLIQACTQNNSCKIYFADDTEGNKIAGGLFVYDKNTVYYLVGGIDPAKKNMGAMNLVMFEGIKFALETGREFDFEGSMVKEIEKYFRTFGAVQVPYFRIYKYKNPLIRLYLCLKER</sequence>
<dbReference type="InterPro" id="IPR016181">
    <property type="entry name" value="Acyl_CoA_acyltransferase"/>
</dbReference>
<proteinExistence type="predicted"/>
<comment type="caution">
    <text evidence="2">The sequence shown here is derived from an EMBL/GenBank/DDBJ whole genome shotgun (WGS) entry which is preliminary data.</text>
</comment>
<dbReference type="EMBL" id="DSOL01000017">
    <property type="protein sequence ID" value="HEN27185.1"/>
    <property type="molecule type" value="Genomic_DNA"/>
</dbReference>
<dbReference type="InterPro" id="IPR050644">
    <property type="entry name" value="PG_Glycine_Bridge_Synth"/>
</dbReference>
<protein>
    <submittedName>
        <fullName evidence="2">GNAT family N-acetyltransferase</fullName>
    </submittedName>
</protein>
<evidence type="ECO:0000259" key="1">
    <source>
        <dbReference type="Pfam" id="PF13480"/>
    </source>
</evidence>
<dbReference type="SUPFAM" id="SSF55729">
    <property type="entry name" value="Acyl-CoA N-acyltransferases (Nat)"/>
    <property type="match status" value="1"/>
</dbReference>
<name>A0A7C2K3K0_UNCW3</name>
<dbReference type="Pfam" id="PF13480">
    <property type="entry name" value="Acetyltransf_6"/>
    <property type="match status" value="1"/>
</dbReference>
<dbReference type="GO" id="GO:0016740">
    <property type="term" value="F:transferase activity"/>
    <property type="evidence" value="ECO:0007669"/>
    <property type="project" value="UniProtKB-KW"/>
</dbReference>